<sequence>MRYDIVEAARLFKRAESGDRRAQFQFAESISQGDLIGPLVPTIRKMLNTAIAKRDTIYQRFTTRVGLPQIDRDVQMDTFGFNQENIADLNMGDDWMPGMLPRIANRESYPQIGFQASEKKTRVSLVGEAFGIDWQAIVNSRGTSINLIREAVNAFAEHVKNTDDAYHALAILTKSGFNTAKVGTTGHSIPGNPALDDILILQSAIQQAQKFQIDGVDVYFDKFALLTAPANVGQINQLLTTTSITKVPARTGADSAKTSIEYQQTINLGATVDVVPDQWLTARNKDFGRGWILVPVGGPRPCVTSNFLEGYETPSFWIKDGNARQVTSGGTAGGAVSELEGDFDSDAIQTKVRYAAGGDVLWNEGIVYSDGKGT</sequence>
<dbReference type="EMBL" id="GQ241246">
    <property type="protein sequence ID" value="ACY35911.1"/>
    <property type="molecule type" value="Genomic_DNA"/>
</dbReference>
<evidence type="ECO:0000313" key="2">
    <source>
        <dbReference type="Proteomes" id="UP000002628"/>
    </source>
</evidence>
<protein>
    <recommendedName>
        <fullName evidence="3">Major capsid protein</fullName>
    </recommendedName>
</protein>
<dbReference type="KEGG" id="vg:8684201"/>
<accession>D0U1Z9</accession>
<keyword evidence="2" id="KW-1185">Reference proteome</keyword>
<reference evidence="1 2" key="1">
    <citation type="journal article" date="2010" name="Microbiology">
        <title>The endolysins of bacteriophages CMP1 and CN77 are specific for the lysis of Clavibacter michiganensis strains.</title>
        <authorList>
            <person name="Wittmann J."/>
            <person name="Eichenlaub R."/>
            <person name="Dreiseikelmann B."/>
        </authorList>
    </citation>
    <scope>NUCLEOTIDE SEQUENCE [LARGE SCALE GENOMIC DNA]</scope>
</reference>
<organism evidence="1 2">
    <name type="scientific">Clavibacter phage CMP1</name>
    <dbReference type="NCBI Taxonomy" id="686439"/>
    <lineage>
        <taxon>Viruses</taxon>
        <taxon>Duplodnaviria</taxon>
        <taxon>Heunggongvirae</taxon>
        <taxon>Uroviricota</taxon>
        <taxon>Caudoviricetes</taxon>
        <taxon>Cimpunavirus</taxon>
        <taxon>Cimpunavirus CMP1</taxon>
    </lineage>
</organism>
<dbReference type="GeneID" id="8684201"/>
<evidence type="ECO:0008006" key="3">
    <source>
        <dbReference type="Google" id="ProtNLM"/>
    </source>
</evidence>
<dbReference type="RefSeq" id="YP_003359106.1">
    <property type="nucleotide sequence ID" value="NC_013698.1"/>
</dbReference>
<evidence type="ECO:0000313" key="1">
    <source>
        <dbReference type="EMBL" id="ACY35911.1"/>
    </source>
</evidence>
<name>D0U1Z9_9CAUD</name>
<gene>
    <name evidence="1" type="ORF">CMP1-15</name>
</gene>
<dbReference type="Proteomes" id="UP000002628">
    <property type="component" value="Segment"/>
</dbReference>
<proteinExistence type="predicted"/>